<dbReference type="RefSeq" id="WP_087553854.1">
    <property type="nucleotide sequence ID" value="NZ_CP033133.1"/>
</dbReference>
<sequence>MNLLSFYSLILKNMDKSLAKKLEKIEKKFTNVPFENDEIAKVKIKSEVASKMGFSVLNSATSLAVDEENFNLAYCLKILELYPIKNSDFFYWNEHIKLFSELEKNNFLDDDVSKLHDFLVNNFNFTNDLKYIVNHEMLKNPGINILLILIHLDHLISRKWKFKSISLNQALKFKFKNKRPYFPSKTFTDLLLFILEINAKSEAKKGFKVEILNTIPPTNGFQQWLDPSLEDEQIKEFTQLIKKVRENKRLCYLNEVYKLLSIPYGEGEFNDEIYEQVSEENYLFLKNELPENKWFESINAIGGLWLIYFWQDFYYNHIQKTASISALATSEDFLVIWKAFLTKYPSEGKYIWPSELIFQDQ</sequence>
<reference evidence="1 2" key="1">
    <citation type="submission" date="2018-10" db="EMBL/GenBank/DDBJ databases">
        <title>The complete genome of Acinetobacter wuhouensis strain WCHAW010062.</title>
        <authorList>
            <person name="Hu Y."/>
            <person name="Long H."/>
            <person name="Feng Y."/>
            <person name="Zong Z."/>
        </authorList>
    </citation>
    <scope>NUCLEOTIDE SEQUENCE [LARGE SCALE GENOMIC DNA]</scope>
    <source>
        <strain evidence="1 2">WCHAW010062</strain>
    </source>
</reference>
<proteinExistence type="predicted"/>
<dbReference type="EMBL" id="CP033133">
    <property type="protein sequence ID" value="AYO52770.1"/>
    <property type="molecule type" value="Genomic_DNA"/>
</dbReference>
<name>A0A3G2SY00_9GAMM</name>
<evidence type="ECO:0000313" key="2">
    <source>
        <dbReference type="Proteomes" id="UP000279962"/>
    </source>
</evidence>
<dbReference type="Proteomes" id="UP000279962">
    <property type="component" value="Chromosome"/>
</dbReference>
<evidence type="ECO:0000313" key="1">
    <source>
        <dbReference type="EMBL" id="AYO52770.1"/>
    </source>
</evidence>
<gene>
    <name evidence="1" type="ORF">CDG68_03300</name>
</gene>
<protein>
    <submittedName>
        <fullName evidence="1">Uncharacterized protein</fullName>
    </submittedName>
</protein>
<accession>A0A3G2SY00</accession>
<organism evidence="1 2">
    <name type="scientific">Acinetobacter wuhouensis</name>
    <dbReference type="NCBI Taxonomy" id="1879050"/>
    <lineage>
        <taxon>Bacteria</taxon>
        <taxon>Pseudomonadati</taxon>
        <taxon>Pseudomonadota</taxon>
        <taxon>Gammaproteobacteria</taxon>
        <taxon>Moraxellales</taxon>
        <taxon>Moraxellaceae</taxon>
        <taxon>Acinetobacter</taxon>
    </lineage>
</organism>
<dbReference type="AlphaFoldDB" id="A0A3G2SY00"/>